<name>A0A8J5CET3_CHIOP</name>
<reference evidence="1" key="1">
    <citation type="submission" date="2020-07" db="EMBL/GenBank/DDBJ databases">
        <title>The High-quality genome of the commercially important snow crab, Chionoecetes opilio.</title>
        <authorList>
            <person name="Jeong J.-H."/>
            <person name="Ryu S."/>
        </authorList>
    </citation>
    <scope>NUCLEOTIDE SEQUENCE</scope>
    <source>
        <strain evidence="1">MADBK_172401_WGS</strain>
        <tissue evidence="1">Digestive gland</tissue>
    </source>
</reference>
<dbReference type="Proteomes" id="UP000770661">
    <property type="component" value="Unassembled WGS sequence"/>
</dbReference>
<organism evidence="1 2">
    <name type="scientific">Chionoecetes opilio</name>
    <name type="common">Atlantic snow crab</name>
    <name type="synonym">Cancer opilio</name>
    <dbReference type="NCBI Taxonomy" id="41210"/>
    <lineage>
        <taxon>Eukaryota</taxon>
        <taxon>Metazoa</taxon>
        <taxon>Ecdysozoa</taxon>
        <taxon>Arthropoda</taxon>
        <taxon>Crustacea</taxon>
        <taxon>Multicrustacea</taxon>
        <taxon>Malacostraca</taxon>
        <taxon>Eumalacostraca</taxon>
        <taxon>Eucarida</taxon>
        <taxon>Decapoda</taxon>
        <taxon>Pleocyemata</taxon>
        <taxon>Brachyura</taxon>
        <taxon>Eubrachyura</taxon>
        <taxon>Majoidea</taxon>
        <taxon>Majidae</taxon>
        <taxon>Chionoecetes</taxon>
    </lineage>
</organism>
<accession>A0A8J5CET3</accession>
<evidence type="ECO:0000313" key="1">
    <source>
        <dbReference type="EMBL" id="KAG0719748.1"/>
    </source>
</evidence>
<comment type="caution">
    <text evidence="1">The sequence shown here is derived from an EMBL/GenBank/DDBJ whole genome shotgun (WGS) entry which is preliminary data.</text>
</comment>
<sequence length="176" mass="20425">MDGYGTVRLRAYESMIRMTLSSLCLQYSVDYKLETYLKIARLYLEDDDPVQGEAYINRASILQIRKKSRILDVTLTCLRLRHTTLTVHLHRLRLSPDPHCPWCMNIPETIEHFLLQCPRFHSHRVMLHSELLALNVTTFDLPTLLAAAGVSPSRQHAIIRLTCAFLRKTGQLPRLW</sequence>
<dbReference type="OrthoDB" id="437693at2759"/>
<dbReference type="EMBL" id="JACEEZ010014018">
    <property type="protein sequence ID" value="KAG0719748.1"/>
    <property type="molecule type" value="Genomic_DNA"/>
</dbReference>
<protein>
    <submittedName>
        <fullName evidence="1">COP9 signalosome complex subunit 4</fullName>
    </submittedName>
</protein>
<keyword evidence="2" id="KW-1185">Reference proteome</keyword>
<gene>
    <name evidence="1" type="primary">COPS4</name>
    <name evidence="1" type="ORF">GWK47_049871</name>
</gene>
<dbReference type="AlphaFoldDB" id="A0A8J5CET3"/>
<evidence type="ECO:0000313" key="2">
    <source>
        <dbReference type="Proteomes" id="UP000770661"/>
    </source>
</evidence>
<proteinExistence type="predicted"/>